<keyword evidence="3" id="KW-1185">Reference proteome</keyword>
<dbReference type="CDD" id="cd11660">
    <property type="entry name" value="SANT_TRF"/>
    <property type="match status" value="1"/>
</dbReference>
<dbReference type="AlphaFoldDB" id="A0A9W8HA49"/>
<feature type="compositionally biased region" description="Low complexity" evidence="1">
    <location>
        <begin position="483"/>
        <end position="492"/>
    </location>
</feature>
<dbReference type="GO" id="GO:0010833">
    <property type="term" value="P:telomere maintenance via telomere lengthening"/>
    <property type="evidence" value="ECO:0007669"/>
    <property type="project" value="TreeGrafter"/>
</dbReference>
<dbReference type="EMBL" id="JANBUL010000193">
    <property type="protein sequence ID" value="KAJ2779106.1"/>
    <property type="molecule type" value="Genomic_DNA"/>
</dbReference>
<feature type="compositionally biased region" description="Polar residues" evidence="1">
    <location>
        <begin position="10"/>
        <end position="19"/>
    </location>
</feature>
<organism evidence="2 3">
    <name type="scientific">Coemansia javaensis</name>
    <dbReference type="NCBI Taxonomy" id="2761396"/>
    <lineage>
        <taxon>Eukaryota</taxon>
        <taxon>Fungi</taxon>
        <taxon>Fungi incertae sedis</taxon>
        <taxon>Zoopagomycota</taxon>
        <taxon>Kickxellomycotina</taxon>
        <taxon>Kickxellomycetes</taxon>
        <taxon>Kickxellales</taxon>
        <taxon>Kickxellaceae</taxon>
        <taxon>Coemansia</taxon>
    </lineage>
</organism>
<sequence>MRDRAHSARRPQQASSLASTPRRAAAAAGAIGRGARRHSYAQPAAGAVGRDGSDSESYHDTETDSNDTDNEAVSPTHAGAEVLPSLTAQDAPGSDLFSQIATQEPAAEQDGAAGPPSAGDLVVLDHVSQRILDEVAALGRLLDEPLDSAGSVEDLSRAMQRLDCLAREQTLIRRFHFTREPFVGEDLNPLDAADRMQWPAAHQRINLAAFATLVFRPQVTMGDAVGPAGARGPARRLNSLGFEAACGGFFAHVVPAGKRDASAISLLVDMQTQKWLMAATGDDHLHAMVAEERGMDDAGICSLLAIEPGSDGPFDRDGVGMYRAEMGQRLDAVSRAPLAAAQAQHPMLGVWKRVAQFTSYYAGALSHLPMLDDLLQRRAAAAAAAAADAGGSDAESAAPETAEARPQPDSQISGDLEVTIFKPAARPSPEPPRPEPPRPEPAEPEPPRPQPTRALAPLARDIADVATGQWEDPPEAAPATKAGDSSPGSPSRFRGRRGIATENLSQLGNNRIQFTPTPAATPEPDEAAAPGEYRPLQLGTDHQADRRAQPDARPRAQPDADRRGDRRADAPQRDSGGKRQPLRTNNPWTDAEVECLINAVYRHGMRWAVILQHHGPNGIDDTILQHRTRYNLKDKARTIKLALLRQNKSPGRFAQATGSLK</sequence>
<feature type="compositionally biased region" description="Polar residues" evidence="1">
    <location>
        <begin position="502"/>
        <end position="514"/>
    </location>
</feature>
<feature type="compositionally biased region" description="Basic and acidic residues" evidence="1">
    <location>
        <begin position="51"/>
        <end position="62"/>
    </location>
</feature>
<dbReference type="Gene3D" id="1.10.10.60">
    <property type="entry name" value="Homeodomain-like"/>
    <property type="match status" value="1"/>
</dbReference>
<accession>A0A9W8HA49</accession>
<evidence type="ECO:0008006" key="4">
    <source>
        <dbReference type="Google" id="ProtNLM"/>
    </source>
</evidence>
<dbReference type="PANTHER" id="PTHR47807:SF1">
    <property type="entry name" value="PROTEIN TBF1"/>
    <property type="match status" value="1"/>
</dbReference>
<dbReference type="InterPro" id="IPR052833">
    <property type="entry name" value="Telomeric_DNA-bd_trans-reg"/>
</dbReference>
<dbReference type="OrthoDB" id="3366990at2759"/>
<feature type="region of interest" description="Disordered" evidence="1">
    <location>
        <begin position="1"/>
        <end position="74"/>
    </location>
</feature>
<reference evidence="2" key="1">
    <citation type="submission" date="2022-07" db="EMBL/GenBank/DDBJ databases">
        <title>Phylogenomic reconstructions and comparative analyses of Kickxellomycotina fungi.</title>
        <authorList>
            <person name="Reynolds N.K."/>
            <person name="Stajich J.E."/>
            <person name="Barry K."/>
            <person name="Grigoriev I.V."/>
            <person name="Crous P."/>
            <person name="Smith M.E."/>
        </authorList>
    </citation>
    <scope>NUCLEOTIDE SEQUENCE</scope>
    <source>
        <strain evidence="2">NBRC 105414</strain>
    </source>
</reference>
<dbReference type="InterPro" id="IPR009057">
    <property type="entry name" value="Homeodomain-like_sf"/>
</dbReference>
<evidence type="ECO:0000313" key="2">
    <source>
        <dbReference type="EMBL" id="KAJ2779106.1"/>
    </source>
</evidence>
<feature type="compositionally biased region" description="Low complexity" evidence="1">
    <location>
        <begin position="515"/>
        <end position="532"/>
    </location>
</feature>
<evidence type="ECO:0000256" key="1">
    <source>
        <dbReference type="SAM" id="MobiDB-lite"/>
    </source>
</evidence>
<protein>
    <recommendedName>
        <fullName evidence="4">Myb-like domain-containing protein</fullName>
    </recommendedName>
</protein>
<feature type="region of interest" description="Disordered" evidence="1">
    <location>
        <begin position="390"/>
        <end position="586"/>
    </location>
</feature>
<gene>
    <name evidence="2" type="ORF">H4R18_004205</name>
</gene>
<evidence type="ECO:0000313" key="3">
    <source>
        <dbReference type="Proteomes" id="UP001140217"/>
    </source>
</evidence>
<proteinExistence type="predicted"/>
<feature type="compositionally biased region" description="Basic and acidic residues" evidence="1">
    <location>
        <begin position="432"/>
        <end position="441"/>
    </location>
</feature>
<dbReference type="Proteomes" id="UP001140217">
    <property type="component" value="Unassembled WGS sequence"/>
</dbReference>
<feature type="compositionally biased region" description="Basic and acidic residues" evidence="1">
    <location>
        <begin position="542"/>
        <end position="577"/>
    </location>
</feature>
<dbReference type="PANTHER" id="PTHR47807">
    <property type="entry name" value="PROTEIN TBF1"/>
    <property type="match status" value="1"/>
</dbReference>
<dbReference type="GO" id="GO:0003691">
    <property type="term" value="F:double-stranded telomeric DNA binding"/>
    <property type="evidence" value="ECO:0007669"/>
    <property type="project" value="TreeGrafter"/>
</dbReference>
<comment type="caution">
    <text evidence="2">The sequence shown here is derived from an EMBL/GenBank/DDBJ whole genome shotgun (WGS) entry which is preliminary data.</text>
</comment>
<dbReference type="SUPFAM" id="SSF46689">
    <property type="entry name" value="Homeodomain-like"/>
    <property type="match status" value="1"/>
</dbReference>
<name>A0A9W8HA49_9FUNG</name>